<dbReference type="Proteomes" id="UP000011532">
    <property type="component" value="Unassembled WGS sequence"/>
</dbReference>
<dbReference type="GeneID" id="8924208"/>
<dbReference type="InterPro" id="IPR045396">
    <property type="entry name" value="DUF6517"/>
</dbReference>
<organism evidence="2 3">
    <name type="scientific">Haloferax volcanii (strain ATCC 29605 / DSM 3757 / JCM 8879 / NBRC 14742 / NCIMB 2012 / VKM B-1768 / DS2)</name>
    <name type="common">Halobacterium volcanii</name>
    <dbReference type="NCBI Taxonomy" id="309800"/>
    <lineage>
        <taxon>Archaea</taxon>
        <taxon>Methanobacteriati</taxon>
        <taxon>Methanobacteriota</taxon>
        <taxon>Stenosarchaea group</taxon>
        <taxon>Halobacteria</taxon>
        <taxon>Halobacteriales</taxon>
        <taxon>Haloferacaceae</taxon>
        <taxon>Haloferax</taxon>
    </lineage>
</organism>
<dbReference type="AlphaFoldDB" id="A0A384L7D8"/>
<dbReference type="EMBL" id="AOHU01000091">
    <property type="protein sequence ID" value="ELY27930.1"/>
    <property type="molecule type" value="Genomic_DNA"/>
</dbReference>
<feature type="compositionally biased region" description="Basic and acidic residues" evidence="1">
    <location>
        <begin position="120"/>
        <end position="134"/>
    </location>
</feature>
<protein>
    <submittedName>
        <fullName evidence="2">Uncharacterized protein</fullName>
    </submittedName>
</protein>
<sequence length="214" mass="23158">MADAPAPPTLPPLEGWVRVDDATDRPFELGPVSVVARTVVYEDAAIRERVPATADGPWRFLFASRLEIRPHTPPSKSLTKLVGKRASAGFRSRLEARGFSDVRRVESRTLRVRVGGGGDGQRDAGRDDDTRGDDATESEADVIRYAATVELAGVELAADAYLAVTPVDGEFLLTGGAYPREVRGGDGETAAALREAIEPERFREELFRVIRGVG</sequence>
<proteinExistence type="predicted"/>
<dbReference type="OrthoDB" id="300230at2157"/>
<comment type="caution">
    <text evidence="2">The sequence shown here is derived from an EMBL/GenBank/DDBJ whole genome shotgun (WGS) entry which is preliminary data.</text>
</comment>
<reference evidence="3" key="1">
    <citation type="submission" date="2012-11" db="EMBL/GenBank/DDBJ databases">
        <authorList>
            <person name="Becker E.A."/>
            <person name="Seitzer P."/>
            <person name="Tritt A."/>
            <person name="Larsen D."/>
            <person name="Yao A."/>
            <person name="Wu D."/>
            <person name="Darling A."/>
            <person name="Eisen J.A."/>
            <person name="Facciotti M.T."/>
        </authorList>
    </citation>
    <scope>NUCLEOTIDE SEQUENCE [LARGE SCALE GENOMIC DNA]</scope>
    <source>
        <strain evidence="3">ATCC 29605 / DSM 3757 / JCM 8879 / NBRC 14742 / NCIMB 2012 / VKM B-1768 / DS2</strain>
    </source>
</reference>
<evidence type="ECO:0000256" key="1">
    <source>
        <dbReference type="SAM" id="MobiDB-lite"/>
    </source>
</evidence>
<dbReference type="Pfam" id="PF20127">
    <property type="entry name" value="DUF6517"/>
    <property type="match status" value="1"/>
</dbReference>
<evidence type="ECO:0000313" key="3">
    <source>
        <dbReference type="Proteomes" id="UP000011532"/>
    </source>
</evidence>
<reference evidence="2 3" key="2">
    <citation type="journal article" date="2014" name="PLoS Genet.">
        <title>Phylogenetically driven sequencing of extremely halophilic archaea reveals strategies for static and dynamic osmo-response.</title>
        <authorList>
            <person name="Becker E.A."/>
            <person name="Seitzer P.M."/>
            <person name="Tritt A."/>
            <person name="Larsen D."/>
            <person name="Krusor M."/>
            <person name="Yao A.I."/>
            <person name="Wu D."/>
            <person name="Madern D."/>
            <person name="Eisen J.A."/>
            <person name="Darling A.E."/>
            <person name="Facciotti M.T."/>
        </authorList>
    </citation>
    <scope>NUCLEOTIDE SEQUENCE [LARGE SCALE GENOMIC DNA]</scope>
    <source>
        <strain evidence="3">ATCC 29605 / DSM 3757 / JCM 8879 / NBRC 14742 / NCIMB 2012 / VKM B-1768 / DS2</strain>
    </source>
</reference>
<name>A0A384L7D8_HALVD</name>
<accession>A0A384L7D8</accession>
<dbReference type="RefSeq" id="WP_004043555.1">
    <property type="nucleotide sequence ID" value="NC_013967.1"/>
</dbReference>
<feature type="region of interest" description="Disordered" evidence="1">
    <location>
        <begin position="111"/>
        <end position="137"/>
    </location>
</feature>
<evidence type="ECO:0000313" key="2">
    <source>
        <dbReference type="EMBL" id="ELY27930.1"/>
    </source>
</evidence>
<gene>
    <name evidence="2" type="ORF">C498_11823</name>
</gene>